<evidence type="ECO:0000256" key="4">
    <source>
        <dbReference type="ARBA" id="ARBA00023136"/>
    </source>
</evidence>
<reference evidence="7" key="1">
    <citation type="submission" date="2023-03" db="EMBL/GenBank/DDBJ databases">
        <title>Mating type loci evolution in Malassezia.</title>
        <authorList>
            <person name="Coelho M.A."/>
        </authorList>
    </citation>
    <scope>NUCLEOTIDE SEQUENCE</scope>
    <source>
        <strain evidence="7">CBS 11721</strain>
    </source>
</reference>
<name>A0AAF0J5S1_9BASI</name>
<proteinExistence type="predicted"/>
<feature type="transmembrane region" description="Helical" evidence="5">
    <location>
        <begin position="212"/>
        <end position="230"/>
    </location>
</feature>
<evidence type="ECO:0000313" key="8">
    <source>
        <dbReference type="Proteomes" id="UP001219933"/>
    </source>
</evidence>
<keyword evidence="8" id="KW-1185">Reference proteome</keyword>
<feature type="transmembrane region" description="Helical" evidence="5">
    <location>
        <begin position="93"/>
        <end position="115"/>
    </location>
</feature>
<comment type="subcellular location">
    <subcellularLocation>
        <location evidence="1">Membrane</location>
        <topology evidence="1">Multi-pass membrane protein</topology>
    </subcellularLocation>
</comment>
<evidence type="ECO:0000313" key="7">
    <source>
        <dbReference type="EMBL" id="WFD33704.1"/>
    </source>
</evidence>
<protein>
    <recommendedName>
        <fullName evidence="6">TLC domain-containing protein</fullName>
    </recommendedName>
</protein>
<feature type="transmembrane region" description="Helical" evidence="5">
    <location>
        <begin position="53"/>
        <end position="73"/>
    </location>
</feature>
<feature type="transmembrane region" description="Helical" evidence="5">
    <location>
        <begin position="20"/>
        <end position="41"/>
    </location>
</feature>
<dbReference type="EMBL" id="CP119877">
    <property type="protein sequence ID" value="WFD33704.1"/>
    <property type="molecule type" value="Genomic_DNA"/>
</dbReference>
<organism evidence="7 8">
    <name type="scientific">Malassezia cuniculi</name>
    <dbReference type="NCBI Taxonomy" id="948313"/>
    <lineage>
        <taxon>Eukaryota</taxon>
        <taxon>Fungi</taxon>
        <taxon>Dikarya</taxon>
        <taxon>Basidiomycota</taxon>
        <taxon>Ustilaginomycotina</taxon>
        <taxon>Malasseziomycetes</taxon>
        <taxon>Malasseziales</taxon>
        <taxon>Malasseziaceae</taxon>
        <taxon>Malassezia</taxon>
    </lineage>
</organism>
<feature type="transmembrane region" description="Helical" evidence="5">
    <location>
        <begin position="146"/>
        <end position="166"/>
    </location>
</feature>
<evidence type="ECO:0000256" key="3">
    <source>
        <dbReference type="ARBA" id="ARBA00022989"/>
    </source>
</evidence>
<accession>A0AAF0J5S1</accession>
<evidence type="ECO:0000256" key="5">
    <source>
        <dbReference type="SAM" id="Phobius"/>
    </source>
</evidence>
<dbReference type="Pfam" id="PF03798">
    <property type="entry name" value="TRAM_LAG1_CLN8"/>
    <property type="match status" value="1"/>
</dbReference>
<feature type="domain" description="TLC" evidence="6">
    <location>
        <begin position="54"/>
        <end position="231"/>
    </location>
</feature>
<dbReference type="Proteomes" id="UP001219933">
    <property type="component" value="Chromosome 1"/>
</dbReference>
<feature type="transmembrane region" description="Helical" evidence="5">
    <location>
        <begin position="173"/>
        <end position="192"/>
    </location>
</feature>
<keyword evidence="3 5" id="KW-1133">Transmembrane helix</keyword>
<keyword evidence="2 5" id="KW-0812">Transmembrane</keyword>
<evidence type="ECO:0000256" key="1">
    <source>
        <dbReference type="ARBA" id="ARBA00004141"/>
    </source>
</evidence>
<sequence length="401" mass="45728">MWRYASELAQTSDAFNVQSLLTMGAMILSLSATYCGVSFFYRGDSKERRRQRSWIITTVSALSMTVLSLPLVIELVASGFDWSKVDHRMDTLSTPVCMLFAGYLFADLLMGMLFYRDQVQLSSGWVHHSVYLFCCFFWAHQRWSHGFAVAAVMELPTFVMGMGALFPPLRSHWAFTISFMTTRIVFHIGLIYSLINPAGSFVPDNSTQWGPVMSAALAFPMHVVWGYKCVRGLLRHRRRAAAARAAVAAESKVKTGPIHDIEAQNRARNLIDGAVRRLWSTAPEAWRRAYTEELARCREEGIRGKWPSRSLVARRALGRQLSRPFREGRDNVPHYREEVQHVTLGGGIVLRIPPELQVLRGQKFVVSEFPVEREALKSRRKRLVGAMRRRIEVARRDMVVF</sequence>
<feature type="transmembrane region" description="Helical" evidence="5">
    <location>
        <begin position="122"/>
        <end position="140"/>
    </location>
</feature>
<gene>
    <name evidence="7" type="ORF">MCUN1_000517</name>
</gene>
<evidence type="ECO:0000256" key="2">
    <source>
        <dbReference type="ARBA" id="ARBA00022692"/>
    </source>
</evidence>
<dbReference type="AlphaFoldDB" id="A0AAF0J5S1"/>
<dbReference type="PANTHER" id="PTHR13439">
    <property type="entry name" value="CT120 PROTEIN"/>
    <property type="match status" value="1"/>
</dbReference>
<evidence type="ECO:0000259" key="6">
    <source>
        <dbReference type="Pfam" id="PF03798"/>
    </source>
</evidence>
<dbReference type="GO" id="GO:0055088">
    <property type="term" value="P:lipid homeostasis"/>
    <property type="evidence" value="ECO:0007669"/>
    <property type="project" value="TreeGrafter"/>
</dbReference>
<dbReference type="GO" id="GO:0005783">
    <property type="term" value="C:endoplasmic reticulum"/>
    <property type="evidence" value="ECO:0007669"/>
    <property type="project" value="TreeGrafter"/>
</dbReference>
<dbReference type="GO" id="GO:0016020">
    <property type="term" value="C:membrane"/>
    <property type="evidence" value="ECO:0007669"/>
    <property type="project" value="UniProtKB-SubCell"/>
</dbReference>
<dbReference type="InterPro" id="IPR006634">
    <property type="entry name" value="TLC-dom"/>
</dbReference>
<dbReference type="PANTHER" id="PTHR13439:SF72">
    <property type="entry name" value="TLC DOMAIN-CONTAINING PROTEIN"/>
    <property type="match status" value="1"/>
</dbReference>
<dbReference type="InterPro" id="IPR050846">
    <property type="entry name" value="TLCD"/>
</dbReference>
<keyword evidence="4 5" id="KW-0472">Membrane</keyword>